<sequence length="337" mass="38315">MGMVRRDTTIAVMRAIGLMLIILAHVSPPNILFQLRTFDVPMMLFVSGMSYFIAAKKNVSLVPYVISRFKRLVLPAWIFITIFFICIFVFNPEGFSNVRKLSVVVSSYALNGFGYFWIIRIFLIIAVLSPFFVKITDGSNARALIITIAMLLLASFMSLTGKGNGIVGKLLEQIVIPTLSYGAAFIIGYKWLSLQDRDRIKVFIISAFVCLAFLMAGYIIKGTFSYPQDFKYPPSLYFIAYSFAVSIPIYFIISKVQINSYCGSSILLFISSNTIWIYLWHIPIVEYFNRNDSEVNFVLKYAVAFFIPALIVSVQVYLVKNAIIRNEKMKFLNVFRG</sequence>
<gene>
    <name evidence="4" type="ORF">ETE68_15695</name>
    <name evidence="3" type="ORF">ETE73_13965</name>
</gene>
<dbReference type="AlphaFoldDB" id="A0A483NEC3"/>
<feature type="transmembrane region" description="Helical" evidence="1">
    <location>
        <begin position="12"/>
        <end position="32"/>
    </location>
</feature>
<dbReference type="Pfam" id="PF01757">
    <property type="entry name" value="Acyl_transf_3"/>
    <property type="match status" value="1"/>
</dbReference>
<keyword evidence="3" id="KW-0808">Transferase</keyword>
<reference evidence="3" key="1">
    <citation type="submission" date="2019-01" db="EMBL/GenBank/DDBJ databases">
        <authorList>
            <person name="Lista F."/>
            <person name="Anselmo A."/>
        </authorList>
    </citation>
    <scope>NUCLEOTIDE SEQUENCE</scope>
    <source>
        <strain evidence="4">1S</strain>
        <strain evidence="3">4S</strain>
    </source>
</reference>
<dbReference type="EMBL" id="SDCV01000013">
    <property type="protein sequence ID" value="TCY06058.1"/>
    <property type="molecule type" value="Genomic_DNA"/>
</dbReference>
<feature type="transmembrane region" description="Helical" evidence="1">
    <location>
        <begin position="299"/>
        <end position="319"/>
    </location>
</feature>
<feature type="domain" description="Acyltransferase 3" evidence="2">
    <location>
        <begin position="11"/>
        <end position="314"/>
    </location>
</feature>
<comment type="caution">
    <text evidence="3">The sequence shown here is derived from an EMBL/GenBank/DDBJ whole genome shotgun (WGS) entry which is preliminary data.</text>
</comment>
<feature type="transmembrane region" description="Helical" evidence="1">
    <location>
        <begin position="260"/>
        <end position="279"/>
    </location>
</feature>
<keyword evidence="1" id="KW-0812">Transmembrane</keyword>
<dbReference type="InterPro" id="IPR002656">
    <property type="entry name" value="Acyl_transf_3_dom"/>
</dbReference>
<evidence type="ECO:0000259" key="2">
    <source>
        <dbReference type="Pfam" id="PF01757"/>
    </source>
</evidence>
<evidence type="ECO:0000313" key="3">
    <source>
        <dbReference type="EMBL" id="TCX98065.1"/>
    </source>
</evidence>
<keyword evidence="3" id="KW-0012">Acyltransferase</keyword>
<feature type="transmembrane region" description="Helical" evidence="1">
    <location>
        <begin position="235"/>
        <end position="253"/>
    </location>
</feature>
<feature type="transmembrane region" description="Helical" evidence="1">
    <location>
        <begin position="200"/>
        <end position="220"/>
    </location>
</feature>
<dbReference type="GO" id="GO:0016747">
    <property type="term" value="F:acyltransferase activity, transferring groups other than amino-acyl groups"/>
    <property type="evidence" value="ECO:0007669"/>
    <property type="project" value="InterPro"/>
</dbReference>
<organism evidence="3">
    <name type="scientific">Klebsiella pneumoniae</name>
    <dbReference type="NCBI Taxonomy" id="573"/>
    <lineage>
        <taxon>Bacteria</taxon>
        <taxon>Pseudomonadati</taxon>
        <taxon>Pseudomonadota</taxon>
        <taxon>Gammaproteobacteria</taxon>
        <taxon>Enterobacterales</taxon>
        <taxon>Enterobacteriaceae</taxon>
        <taxon>Klebsiella/Raoultella group</taxon>
        <taxon>Klebsiella</taxon>
        <taxon>Klebsiella pneumoniae complex</taxon>
    </lineage>
</organism>
<name>A0A483NEC3_KLEPN</name>
<feature type="transmembrane region" description="Helical" evidence="1">
    <location>
        <begin position="74"/>
        <end position="92"/>
    </location>
</feature>
<dbReference type="EMBL" id="SDCS01000013">
    <property type="protein sequence ID" value="TCX98065.1"/>
    <property type="molecule type" value="Genomic_DNA"/>
</dbReference>
<protein>
    <submittedName>
        <fullName evidence="3">Acyltransferase</fullName>
    </submittedName>
</protein>
<evidence type="ECO:0000256" key="1">
    <source>
        <dbReference type="SAM" id="Phobius"/>
    </source>
</evidence>
<feature type="transmembrane region" description="Helical" evidence="1">
    <location>
        <begin position="170"/>
        <end position="188"/>
    </location>
</feature>
<evidence type="ECO:0000313" key="4">
    <source>
        <dbReference type="EMBL" id="TCY06058.1"/>
    </source>
</evidence>
<keyword evidence="1" id="KW-0472">Membrane</keyword>
<feature type="transmembrane region" description="Helical" evidence="1">
    <location>
        <begin position="112"/>
        <end position="133"/>
    </location>
</feature>
<proteinExistence type="predicted"/>
<feature type="transmembrane region" description="Helical" evidence="1">
    <location>
        <begin position="140"/>
        <end position="158"/>
    </location>
</feature>
<accession>A0A483NEC3</accession>
<keyword evidence="1" id="KW-1133">Transmembrane helix</keyword>